<evidence type="ECO:0000313" key="2">
    <source>
        <dbReference type="Proteomes" id="UP000559809"/>
    </source>
</evidence>
<dbReference type="InterPro" id="IPR050678">
    <property type="entry name" value="DNA_Partitioning_ATPase"/>
</dbReference>
<dbReference type="RefSeq" id="WP_180153198.1">
    <property type="nucleotide sequence ID" value="NZ_JACCEM010000001.1"/>
</dbReference>
<keyword evidence="2" id="KW-1185">Reference proteome</keyword>
<comment type="caution">
    <text evidence="1">The sequence shown here is derived from an EMBL/GenBank/DDBJ whole genome shotgun (WGS) entry which is preliminary data.</text>
</comment>
<dbReference type="PANTHER" id="PTHR13696:SF52">
    <property type="entry name" value="PARA FAMILY PROTEIN CT_582"/>
    <property type="match status" value="1"/>
</dbReference>
<dbReference type="EMBL" id="JACCEM010000001">
    <property type="protein sequence ID" value="NYT47996.1"/>
    <property type="molecule type" value="Genomic_DNA"/>
</dbReference>
<protein>
    <submittedName>
        <fullName evidence="1">Cellulose synthase operon protein YhjQ</fullName>
    </submittedName>
</protein>
<dbReference type="Pfam" id="PF06564">
    <property type="entry name" value="CBP_BcsQ"/>
    <property type="match status" value="1"/>
</dbReference>
<dbReference type="CDD" id="cd02042">
    <property type="entry name" value="ParAB_family"/>
    <property type="match status" value="1"/>
</dbReference>
<organism evidence="1 2">
    <name type="scientific">Parapusillimonas granuli</name>
    <dbReference type="NCBI Taxonomy" id="380911"/>
    <lineage>
        <taxon>Bacteria</taxon>
        <taxon>Pseudomonadati</taxon>
        <taxon>Pseudomonadota</taxon>
        <taxon>Betaproteobacteria</taxon>
        <taxon>Burkholderiales</taxon>
        <taxon>Alcaligenaceae</taxon>
        <taxon>Parapusillimonas</taxon>
    </lineage>
</organism>
<name>A0A853G0P7_9BURK</name>
<dbReference type="PANTHER" id="PTHR13696">
    <property type="entry name" value="P-LOOP CONTAINING NUCLEOSIDE TRIPHOSPHATE HYDROLASE"/>
    <property type="match status" value="1"/>
</dbReference>
<reference evidence="1 2" key="1">
    <citation type="submission" date="2020-07" db="EMBL/GenBank/DDBJ databases">
        <title>Taxonomic revisions and descriptions of new bacterial species based on genomic comparisons in the high-G+C-content subgroup of the family Alcaligenaceae.</title>
        <authorList>
            <person name="Szabo A."/>
            <person name="Felfoldi T."/>
        </authorList>
    </citation>
    <scope>NUCLEOTIDE SEQUENCE [LARGE SCALE GENOMIC DNA]</scope>
    <source>
        <strain evidence="1 2">LMG 24012</strain>
    </source>
</reference>
<dbReference type="Proteomes" id="UP000559809">
    <property type="component" value="Unassembled WGS sequence"/>
</dbReference>
<dbReference type="PIRSF" id="PIRSF009320">
    <property type="entry name" value="Nuc_binding_HP_1000"/>
    <property type="match status" value="1"/>
</dbReference>
<sequence>MKVVSVVSAKGGVGKSTISANLAAALHQQGNKVLAIDLDPQNGLRYHFTLEPQSSPGLVRAPQDASAWRELMLPTASGVALIPYGECSEPERQAFEAVLREDAGWLAGHLRDLDLGRDVIVVIDTPPGPSAYMTQALTAASLALAVVLPDAGSYATLPQLSGLISTYCEGRPGFFDCGFVINQVDQSQQLGRDITQVLRTTFPDRMAGLVHLDQSLSEALAYGQNIFQYRPHSVSARDLTACAQWVAQRLDS</sequence>
<evidence type="ECO:0000313" key="1">
    <source>
        <dbReference type="EMBL" id="NYT47996.1"/>
    </source>
</evidence>
<dbReference type="SUPFAM" id="SSF52540">
    <property type="entry name" value="P-loop containing nucleoside triphosphate hydrolases"/>
    <property type="match status" value="1"/>
</dbReference>
<dbReference type="InterPro" id="IPR017746">
    <property type="entry name" value="Cellulose_synthase_operon_BcsQ"/>
</dbReference>
<proteinExistence type="predicted"/>
<dbReference type="NCBIfam" id="TIGR03371">
    <property type="entry name" value="cellulose_yhjQ"/>
    <property type="match status" value="1"/>
</dbReference>
<dbReference type="InterPro" id="IPR027417">
    <property type="entry name" value="P-loop_NTPase"/>
</dbReference>
<dbReference type="Gene3D" id="3.40.50.300">
    <property type="entry name" value="P-loop containing nucleotide triphosphate hydrolases"/>
    <property type="match status" value="1"/>
</dbReference>
<gene>
    <name evidence="1" type="primary">yhjQ</name>
    <name evidence="1" type="ORF">H0A72_01590</name>
</gene>
<dbReference type="AlphaFoldDB" id="A0A853G0P7"/>
<accession>A0A853G0P7</accession>